<dbReference type="Pfam" id="PF09430">
    <property type="entry name" value="EMC7_beta-sandw"/>
    <property type="match status" value="1"/>
</dbReference>
<dbReference type="InterPro" id="IPR039163">
    <property type="entry name" value="EMC7"/>
</dbReference>
<keyword evidence="8" id="KW-1185">Reference proteome</keyword>
<dbReference type="AlphaFoldDB" id="A0AAD4KIF2"/>
<comment type="caution">
    <text evidence="7">The sequence shown here is derived from an EMBL/GenBank/DDBJ whole genome shotgun (WGS) entry which is preliminary data.</text>
</comment>
<gene>
    <name evidence="7" type="ORF">BGW36DRAFT_387696</name>
</gene>
<dbReference type="Proteomes" id="UP001201262">
    <property type="component" value="Unassembled WGS sequence"/>
</dbReference>
<evidence type="ECO:0000313" key="7">
    <source>
        <dbReference type="EMBL" id="KAH8691113.1"/>
    </source>
</evidence>
<dbReference type="PANTHER" id="PTHR13605">
    <property type="entry name" value="ER MEMBRANE PROTEIN COMPLEX SUBUNIT 7"/>
    <property type="match status" value="1"/>
</dbReference>
<evidence type="ECO:0000313" key="8">
    <source>
        <dbReference type="Proteomes" id="UP001201262"/>
    </source>
</evidence>
<keyword evidence="3" id="KW-0732">Signal</keyword>
<protein>
    <recommendedName>
        <fullName evidence="6">ER membrane protein complex subunit 7 beta-sandwich domain-containing protein</fullName>
    </recommendedName>
</protein>
<proteinExistence type="predicted"/>
<dbReference type="PANTHER" id="PTHR13605:SF4">
    <property type="entry name" value="ER MEMBRANE PROTEIN COMPLEX SUBUNIT 7"/>
    <property type="match status" value="1"/>
</dbReference>
<reference evidence="7" key="1">
    <citation type="submission" date="2021-12" db="EMBL/GenBank/DDBJ databases">
        <title>Convergent genome expansion in fungi linked to evolution of root-endophyte symbiosis.</title>
        <authorList>
            <consortium name="DOE Joint Genome Institute"/>
            <person name="Ke Y.-H."/>
            <person name="Bonito G."/>
            <person name="Liao H.-L."/>
            <person name="Looney B."/>
            <person name="Rojas-Flechas A."/>
            <person name="Nash J."/>
            <person name="Hameed K."/>
            <person name="Schadt C."/>
            <person name="Martin F."/>
            <person name="Crous P.W."/>
            <person name="Miettinen O."/>
            <person name="Magnuson J.K."/>
            <person name="Labbe J."/>
            <person name="Jacobson D."/>
            <person name="Doktycz M.J."/>
            <person name="Veneault-Fourrey C."/>
            <person name="Kuo A."/>
            <person name="Mondo S."/>
            <person name="Calhoun S."/>
            <person name="Riley R."/>
            <person name="Ohm R."/>
            <person name="LaButti K."/>
            <person name="Andreopoulos B."/>
            <person name="Pangilinan J."/>
            <person name="Nolan M."/>
            <person name="Tritt A."/>
            <person name="Clum A."/>
            <person name="Lipzen A."/>
            <person name="Daum C."/>
            <person name="Barry K."/>
            <person name="Grigoriev I.V."/>
            <person name="Vilgalys R."/>
        </authorList>
    </citation>
    <scope>NUCLEOTIDE SEQUENCE</scope>
    <source>
        <strain evidence="7">PMI_201</strain>
    </source>
</reference>
<sequence length="196" mass="21813">MRQPPLSFNFLQNRQLPHSKHLTMTALLHLLTLLSAGSCIYSTAAAASLIVQIPPSNVLPNPHSLSPNTHATLTTLSSSQTEQQQQILTAPLTRSAEFVFADLPPSSSKESYLLDIRSRDYIFAPYRVDVSSDGAITGIWETFRGNQWENRGAEKYVAQQAGAAKGGDDNVTVDARVLGRRQFYEERPKCEFYQEK</sequence>
<keyword evidence="5" id="KW-0472">Membrane</keyword>
<organism evidence="7 8">
    <name type="scientific">Talaromyces proteolyticus</name>
    <dbReference type="NCBI Taxonomy" id="1131652"/>
    <lineage>
        <taxon>Eukaryota</taxon>
        <taxon>Fungi</taxon>
        <taxon>Dikarya</taxon>
        <taxon>Ascomycota</taxon>
        <taxon>Pezizomycotina</taxon>
        <taxon>Eurotiomycetes</taxon>
        <taxon>Eurotiomycetidae</taxon>
        <taxon>Eurotiales</taxon>
        <taxon>Trichocomaceae</taxon>
        <taxon>Talaromyces</taxon>
        <taxon>Talaromyces sect. Bacilispori</taxon>
    </lineage>
</organism>
<feature type="domain" description="ER membrane protein complex subunit 7 beta-sandwich" evidence="6">
    <location>
        <begin position="61"/>
        <end position="190"/>
    </location>
</feature>
<evidence type="ECO:0000256" key="2">
    <source>
        <dbReference type="ARBA" id="ARBA00022692"/>
    </source>
</evidence>
<evidence type="ECO:0000256" key="4">
    <source>
        <dbReference type="ARBA" id="ARBA00022989"/>
    </source>
</evidence>
<keyword evidence="2" id="KW-0812">Transmembrane</keyword>
<evidence type="ECO:0000256" key="3">
    <source>
        <dbReference type="ARBA" id="ARBA00022729"/>
    </source>
</evidence>
<evidence type="ECO:0000256" key="5">
    <source>
        <dbReference type="ARBA" id="ARBA00023136"/>
    </source>
</evidence>
<dbReference type="GeneID" id="70247436"/>
<dbReference type="EMBL" id="JAJTJA010000012">
    <property type="protein sequence ID" value="KAH8691113.1"/>
    <property type="molecule type" value="Genomic_DNA"/>
</dbReference>
<accession>A0AAD4KIF2</accession>
<evidence type="ECO:0000259" key="6">
    <source>
        <dbReference type="Pfam" id="PF09430"/>
    </source>
</evidence>
<dbReference type="GO" id="GO:0072546">
    <property type="term" value="C:EMC complex"/>
    <property type="evidence" value="ECO:0007669"/>
    <property type="project" value="TreeGrafter"/>
</dbReference>
<dbReference type="InterPro" id="IPR019008">
    <property type="entry name" value="Beta_sandwich_EMC7"/>
</dbReference>
<evidence type="ECO:0000256" key="1">
    <source>
        <dbReference type="ARBA" id="ARBA00004167"/>
    </source>
</evidence>
<dbReference type="RefSeq" id="XP_046067205.1">
    <property type="nucleotide sequence ID" value="XM_046217149.1"/>
</dbReference>
<comment type="subcellular location">
    <subcellularLocation>
        <location evidence="1">Membrane</location>
        <topology evidence="1">Single-pass membrane protein</topology>
    </subcellularLocation>
</comment>
<keyword evidence="4" id="KW-1133">Transmembrane helix</keyword>
<name>A0AAD4KIF2_9EURO</name>